<keyword evidence="3" id="KW-1185">Reference proteome</keyword>
<keyword evidence="1" id="KW-0732">Signal</keyword>
<name>A0A0H2X1L0_CHLTA</name>
<accession>A0A0H2X1L0</accession>
<reference evidence="2 3" key="1">
    <citation type="journal article" date="2005" name="Infect. Immun.">
        <title>Comparative genomic analysis of Chlamydia trachomatis oculotropic and genitotropic strains.</title>
        <authorList>
            <person name="Carlson J.H."/>
            <person name="Porcella S.F."/>
            <person name="McClarty G."/>
            <person name="Caldwell H.D."/>
        </authorList>
    </citation>
    <scope>NUCLEOTIDE SEQUENCE [LARGE SCALE GENOMIC DNA]</scope>
    <source>
        <strain evidence="3">ATCC VR-571B / DSM 19440 / HAR-13</strain>
    </source>
</reference>
<dbReference type="AlphaFoldDB" id="A0A0H2X1L0"/>
<protein>
    <recommendedName>
        <fullName evidence="4">Membrane associated protein</fullName>
    </recommendedName>
</protein>
<dbReference type="KEGG" id="cta:CTA_0702"/>
<dbReference type="HOGENOM" id="CLU_120849_0_0_0"/>
<evidence type="ECO:0008006" key="4">
    <source>
        <dbReference type="Google" id="ProtNLM"/>
    </source>
</evidence>
<evidence type="ECO:0000313" key="2">
    <source>
        <dbReference type="EMBL" id="AAX50924.1"/>
    </source>
</evidence>
<dbReference type="Proteomes" id="UP000002532">
    <property type="component" value="Chromosome"/>
</dbReference>
<evidence type="ECO:0000256" key="1">
    <source>
        <dbReference type="SAM" id="SignalP"/>
    </source>
</evidence>
<dbReference type="EMBL" id="CP000051">
    <property type="protein sequence ID" value="AAX50924.1"/>
    <property type="molecule type" value="Genomic_DNA"/>
</dbReference>
<evidence type="ECO:0000313" key="3">
    <source>
        <dbReference type="Proteomes" id="UP000002532"/>
    </source>
</evidence>
<proteinExistence type="predicted"/>
<organism evidence="2 3">
    <name type="scientific">Chlamydia trachomatis serovar A (strain ATCC VR-571B / DSM 19440 / HAR-13)</name>
    <dbReference type="NCBI Taxonomy" id="315277"/>
    <lineage>
        <taxon>Bacteria</taxon>
        <taxon>Pseudomonadati</taxon>
        <taxon>Chlamydiota</taxon>
        <taxon>Chlamydiia</taxon>
        <taxon>Chlamydiales</taxon>
        <taxon>Chlamydiaceae</taxon>
        <taxon>Chlamydia/Chlamydophila group</taxon>
        <taxon>Chlamydia</taxon>
    </lineage>
</organism>
<feature type="signal peptide" evidence="1">
    <location>
        <begin position="1"/>
        <end position="23"/>
    </location>
</feature>
<sequence>MRRLGVWVLLLLASGAASLPAIGAWCWRQRTAEAWENLLIDMRDFQSKRERSSQVAIKNARLKAAHKQASFPNWIAQGENLVFLNKERDALAKLPATAWVVRSRAVKDRKAFLEDNRLSWQEQTLGEKSTLFSFQKELQIDDEDIPVLLGLFDPKYTQIPIVFLSYWEMTKQVSSLGNEVWVVHAEAWGRCV</sequence>
<dbReference type="RefSeq" id="WP_009872017.1">
    <property type="nucleotide sequence ID" value="NC_007429.1"/>
</dbReference>
<gene>
    <name evidence="2" type="ordered locus">CTA_0702</name>
</gene>
<feature type="chain" id="PRO_5002600812" description="Membrane associated protein" evidence="1">
    <location>
        <begin position="24"/>
        <end position="192"/>
    </location>
</feature>